<comment type="caution">
    <text evidence="2">The sequence shown here is derived from an EMBL/GenBank/DDBJ whole genome shotgun (WGS) entry which is preliminary data.</text>
</comment>
<feature type="region of interest" description="Disordered" evidence="1">
    <location>
        <begin position="23"/>
        <end position="44"/>
    </location>
</feature>
<sequence length="73" mass="7318">MAGEFVGDGAEVLAGGLQQRIPHAGGSAQRVSVGHHGSPRLVAAGGTRSHDAIAHHLAAVTALALALARWIPP</sequence>
<dbReference type="Proteomes" id="UP001589575">
    <property type="component" value="Unassembled WGS sequence"/>
</dbReference>
<reference evidence="2 3" key="1">
    <citation type="submission" date="2024-09" db="EMBL/GenBank/DDBJ databases">
        <authorList>
            <person name="Sun Q."/>
            <person name="Mori K."/>
        </authorList>
    </citation>
    <scope>NUCLEOTIDE SEQUENCE [LARGE SCALE GENOMIC DNA]</scope>
    <source>
        <strain evidence="2 3">CCM 7609</strain>
    </source>
</reference>
<evidence type="ECO:0000313" key="2">
    <source>
        <dbReference type="EMBL" id="MFB9071619.1"/>
    </source>
</evidence>
<protein>
    <submittedName>
        <fullName evidence="2">Uncharacterized protein</fullName>
    </submittedName>
</protein>
<evidence type="ECO:0000313" key="3">
    <source>
        <dbReference type="Proteomes" id="UP001589575"/>
    </source>
</evidence>
<dbReference type="EMBL" id="JBHMFI010000001">
    <property type="protein sequence ID" value="MFB9071619.1"/>
    <property type="molecule type" value="Genomic_DNA"/>
</dbReference>
<gene>
    <name evidence="2" type="ORF">ACFFX0_10555</name>
</gene>
<name>A0ABV5FY69_9MICC</name>
<evidence type="ECO:0000256" key="1">
    <source>
        <dbReference type="SAM" id="MobiDB-lite"/>
    </source>
</evidence>
<keyword evidence="3" id="KW-1185">Reference proteome</keyword>
<accession>A0ABV5FY69</accession>
<organism evidence="2 3">
    <name type="scientific">Citricoccus parietis</name>
    <dbReference type="NCBI Taxonomy" id="592307"/>
    <lineage>
        <taxon>Bacteria</taxon>
        <taxon>Bacillati</taxon>
        <taxon>Actinomycetota</taxon>
        <taxon>Actinomycetes</taxon>
        <taxon>Micrococcales</taxon>
        <taxon>Micrococcaceae</taxon>
        <taxon>Citricoccus</taxon>
    </lineage>
</organism>
<proteinExistence type="predicted"/>